<dbReference type="Pfam" id="PF01381">
    <property type="entry name" value="HTH_3"/>
    <property type="match status" value="1"/>
</dbReference>
<keyword evidence="2" id="KW-0238">DNA-binding</keyword>
<dbReference type="OrthoDB" id="6637137at2"/>
<evidence type="ECO:0000259" key="1">
    <source>
        <dbReference type="PROSITE" id="PS50943"/>
    </source>
</evidence>
<evidence type="ECO:0000313" key="2">
    <source>
        <dbReference type="EMBL" id="SDU85428.1"/>
    </source>
</evidence>
<reference evidence="3" key="1">
    <citation type="submission" date="2016-10" db="EMBL/GenBank/DDBJ databases">
        <authorList>
            <person name="Varghese N."/>
            <person name="Submissions S."/>
        </authorList>
    </citation>
    <scope>NUCLEOTIDE SEQUENCE [LARGE SCALE GENOMIC DNA]</scope>
    <source>
        <strain evidence="3">DSM 45079</strain>
    </source>
</reference>
<dbReference type="SUPFAM" id="SSF47413">
    <property type="entry name" value="lambda repressor-like DNA-binding domains"/>
    <property type="match status" value="1"/>
</dbReference>
<proteinExistence type="predicted"/>
<dbReference type="CDD" id="cd00093">
    <property type="entry name" value="HTH_XRE"/>
    <property type="match status" value="1"/>
</dbReference>
<dbReference type="Gene3D" id="1.10.260.40">
    <property type="entry name" value="lambda repressor-like DNA-binding domains"/>
    <property type="match status" value="1"/>
</dbReference>
<dbReference type="EMBL" id="LT629791">
    <property type="protein sequence ID" value="SDU85428.1"/>
    <property type="molecule type" value="Genomic_DNA"/>
</dbReference>
<keyword evidence="3" id="KW-1185">Reference proteome</keyword>
<gene>
    <name evidence="2" type="ORF">SAMN04488563_6769</name>
</gene>
<dbReference type="PROSITE" id="PS50943">
    <property type="entry name" value="HTH_CROC1"/>
    <property type="match status" value="1"/>
</dbReference>
<dbReference type="Proteomes" id="UP000182977">
    <property type="component" value="Chromosome I"/>
</dbReference>
<dbReference type="SMART" id="SM00530">
    <property type="entry name" value="HTH_XRE"/>
    <property type="match status" value="1"/>
</dbReference>
<name>A0A1H2LXJ7_9ACTN</name>
<dbReference type="AlphaFoldDB" id="A0A1H2LXJ7"/>
<protein>
    <submittedName>
        <fullName evidence="2">DNA-binding transcriptional regulator, XRE-family HTH domain</fullName>
    </submittedName>
</protein>
<dbReference type="GO" id="GO:0003677">
    <property type="term" value="F:DNA binding"/>
    <property type="evidence" value="ECO:0007669"/>
    <property type="project" value="UniProtKB-KW"/>
</dbReference>
<dbReference type="InterPro" id="IPR010982">
    <property type="entry name" value="Lambda_DNA-bd_dom_sf"/>
</dbReference>
<evidence type="ECO:0000313" key="3">
    <source>
        <dbReference type="Proteomes" id="UP000182977"/>
    </source>
</evidence>
<accession>A0A1H2LXJ7</accession>
<sequence>MSRPTPVRVRAAAQGIGAQLVAWRKLQGLTAAQLSERAGIARGTLRRIETGDPGVSLEAFLGVARALGILEAIVTATDPYETDLGRARADEVLPKRVRS</sequence>
<organism evidence="2 3">
    <name type="scientific">Jiangella alkaliphila</name>
    <dbReference type="NCBI Taxonomy" id="419479"/>
    <lineage>
        <taxon>Bacteria</taxon>
        <taxon>Bacillati</taxon>
        <taxon>Actinomycetota</taxon>
        <taxon>Actinomycetes</taxon>
        <taxon>Jiangellales</taxon>
        <taxon>Jiangellaceae</taxon>
        <taxon>Jiangella</taxon>
    </lineage>
</organism>
<dbReference type="InterPro" id="IPR001387">
    <property type="entry name" value="Cro/C1-type_HTH"/>
</dbReference>
<dbReference type="STRING" id="419479.SAMN04488563_6769"/>
<feature type="domain" description="HTH cro/C1-type" evidence="1">
    <location>
        <begin position="20"/>
        <end position="73"/>
    </location>
</feature>